<comment type="caution">
    <text evidence="1">The sequence shown here is derived from an EMBL/GenBank/DDBJ whole genome shotgun (WGS) entry which is preliminary data.</text>
</comment>
<proteinExistence type="predicted"/>
<gene>
    <name evidence="1" type="ORF">EV378_4358</name>
</gene>
<dbReference type="Proteomes" id="UP000295560">
    <property type="component" value="Unassembled WGS sequence"/>
</dbReference>
<dbReference type="RefSeq" id="WP_132429122.1">
    <property type="nucleotide sequence ID" value="NZ_SMFZ01000002.1"/>
</dbReference>
<name>A0A4R1HLC2_PSEEN</name>
<protein>
    <submittedName>
        <fullName evidence="1">Uncharacterized protein</fullName>
    </submittedName>
</protein>
<evidence type="ECO:0000313" key="1">
    <source>
        <dbReference type="EMBL" id="TCK20399.1"/>
    </source>
</evidence>
<dbReference type="EMBL" id="SMFZ01000002">
    <property type="protein sequence ID" value="TCK20399.1"/>
    <property type="molecule type" value="Genomic_DNA"/>
</dbReference>
<accession>A0A4R1HLC2</accession>
<sequence>MPMLDPLATFLMRVLAAGNDVEPAGALFKNPDAISDDQRAMVDELARRGRENGYITGDDRVSVTADGQQFLEDAGL</sequence>
<keyword evidence="2" id="KW-1185">Reference proteome</keyword>
<organism evidence="1 2">
    <name type="scientific">Pseudonocardia endophytica</name>
    <dbReference type="NCBI Taxonomy" id="401976"/>
    <lineage>
        <taxon>Bacteria</taxon>
        <taxon>Bacillati</taxon>
        <taxon>Actinomycetota</taxon>
        <taxon>Actinomycetes</taxon>
        <taxon>Pseudonocardiales</taxon>
        <taxon>Pseudonocardiaceae</taxon>
        <taxon>Pseudonocardia</taxon>
    </lineage>
</organism>
<evidence type="ECO:0000313" key="2">
    <source>
        <dbReference type="Proteomes" id="UP000295560"/>
    </source>
</evidence>
<dbReference type="AlphaFoldDB" id="A0A4R1HLC2"/>
<reference evidence="1 2" key="1">
    <citation type="submission" date="2019-03" db="EMBL/GenBank/DDBJ databases">
        <title>Sequencing the genomes of 1000 actinobacteria strains.</title>
        <authorList>
            <person name="Klenk H.-P."/>
        </authorList>
    </citation>
    <scope>NUCLEOTIDE SEQUENCE [LARGE SCALE GENOMIC DNA]</scope>
    <source>
        <strain evidence="1 2">DSM 44969</strain>
    </source>
</reference>
<dbReference type="OrthoDB" id="9872574at2"/>